<dbReference type="EMBL" id="CP031034">
    <property type="protein sequence ID" value="QDZ18138.1"/>
    <property type="molecule type" value="Genomic_DNA"/>
</dbReference>
<organism evidence="2 3">
    <name type="scientific">Chloropicon primus</name>
    <dbReference type="NCBI Taxonomy" id="1764295"/>
    <lineage>
        <taxon>Eukaryota</taxon>
        <taxon>Viridiplantae</taxon>
        <taxon>Chlorophyta</taxon>
        <taxon>Chloropicophyceae</taxon>
        <taxon>Chloropicales</taxon>
        <taxon>Chloropicaceae</taxon>
        <taxon>Chloropicon</taxon>
    </lineage>
</organism>
<name>A0A5B8MCA7_9CHLO</name>
<gene>
    <name evidence="2" type="ORF">A3770_01p06560</name>
</gene>
<reference evidence="2 3" key="1">
    <citation type="submission" date="2018-07" db="EMBL/GenBank/DDBJ databases">
        <title>The complete nuclear genome of the prasinophyte Chloropicon primus (CCMP1205).</title>
        <authorList>
            <person name="Pombert J.-F."/>
            <person name="Otis C."/>
            <person name="Turmel M."/>
            <person name="Lemieux C."/>
        </authorList>
    </citation>
    <scope>NUCLEOTIDE SEQUENCE [LARGE SCALE GENOMIC DNA]</scope>
    <source>
        <strain evidence="2 3">CCMP1205</strain>
    </source>
</reference>
<accession>A0A5B8MCA7</accession>
<feature type="region of interest" description="Disordered" evidence="1">
    <location>
        <begin position="274"/>
        <end position="315"/>
    </location>
</feature>
<dbReference type="AlphaFoldDB" id="A0A5B8MCA7"/>
<dbReference type="Proteomes" id="UP000316726">
    <property type="component" value="Chromosome 1"/>
</dbReference>
<protein>
    <submittedName>
        <fullName evidence="2">Uncharacterized protein</fullName>
    </submittedName>
</protein>
<feature type="compositionally biased region" description="Low complexity" evidence="1">
    <location>
        <begin position="274"/>
        <end position="303"/>
    </location>
</feature>
<evidence type="ECO:0000313" key="2">
    <source>
        <dbReference type="EMBL" id="QDZ18138.1"/>
    </source>
</evidence>
<evidence type="ECO:0000313" key="3">
    <source>
        <dbReference type="Proteomes" id="UP000316726"/>
    </source>
</evidence>
<sequence>METKDEARLKSSIMALFDQTFLLKRGEVRRRLGPQVSSSRRGCEVPAGSEFYCEEAKDEWHVEDGSSPLPQPRDILRKIYTREHTEASRASGRKLVQKCRHCLACRGIPAPPQGPAALLKDKVLDMMTISSSSSSSIQAPDAAPVVLVPVRRGPVPSSRWRSSESLGSETSTLLEKRSKGQLLALRLPERYTNIASLRISAPSDMCMEKYSFVGTRAALKAKAVAKPEPHIIRAEEVVCQHGRYLQTVYEVTSAECIAKSKSTKHSPQSVLVSIRSSGTSSTSSSGRFEGFHPTTAKAPAPAETRTKQKKQKKKKSGFGLLSSFLNQCIMSGGDEEDALCGAA</sequence>
<proteinExistence type="predicted"/>
<evidence type="ECO:0000256" key="1">
    <source>
        <dbReference type="SAM" id="MobiDB-lite"/>
    </source>
</evidence>
<keyword evidence="3" id="KW-1185">Reference proteome</keyword>